<evidence type="ECO:0000256" key="5">
    <source>
        <dbReference type="ARBA" id="ARBA00022833"/>
    </source>
</evidence>
<dbReference type="GO" id="GO:0043565">
    <property type="term" value="F:sequence-specific DNA binding"/>
    <property type="evidence" value="ECO:0007669"/>
    <property type="project" value="InterPro"/>
</dbReference>
<dbReference type="Gene3D" id="3.30.50.10">
    <property type="entry name" value="Erythroid Transcription Factor GATA-1, subunit A"/>
    <property type="match status" value="1"/>
</dbReference>
<evidence type="ECO:0000256" key="3">
    <source>
        <dbReference type="ARBA" id="ARBA00022723"/>
    </source>
</evidence>
<evidence type="ECO:0000313" key="15">
    <source>
        <dbReference type="EMBL" id="MCL7029326.1"/>
    </source>
</evidence>
<organism evidence="15 16">
    <name type="scientific">Papaver nudicaule</name>
    <name type="common">Iceland poppy</name>
    <dbReference type="NCBI Taxonomy" id="74823"/>
    <lineage>
        <taxon>Eukaryota</taxon>
        <taxon>Viridiplantae</taxon>
        <taxon>Streptophyta</taxon>
        <taxon>Embryophyta</taxon>
        <taxon>Tracheophyta</taxon>
        <taxon>Spermatophyta</taxon>
        <taxon>Magnoliopsida</taxon>
        <taxon>Ranunculales</taxon>
        <taxon>Papaveraceae</taxon>
        <taxon>Papaveroideae</taxon>
        <taxon>Papaver</taxon>
    </lineage>
</organism>
<reference evidence="15" key="1">
    <citation type="submission" date="2022-03" db="EMBL/GenBank/DDBJ databases">
        <title>A functionally conserved STORR gene fusion in Papaver species that diverged 16.8 million years ago.</title>
        <authorList>
            <person name="Catania T."/>
        </authorList>
    </citation>
    <scope>NUCLEOTIDE SEQUENCE</scope>
    <source>
        <strain evidence="15">S-191538</strain>
    </source>
</reference>
<keyword evidence="16" id="KW-1185">Reference proteome</keyword>
<evidence type="ECO:0000256" key="4">
    <source>
        <dbReference type="ARBA" id="ARBA00022771"/>
    </source>
</evidence>
<dbReference type="EMBL" id="JAJJMA010089130">
    <property type="protein sequence ID" value="MCL7029326.1"/>
    <property type="molecule type" value="Genomic_DNA"/>
</dbReference>
<evidence type="ECO:0000313" key="16">
    <source>
        <dbReference type="Proteomes" id="UP001177140"/>
    </source>
</evidence>
<comment type="subcellular location">
    <subcellularLocation>
        <location evidence="1">Nucleus</location>
    </subcellularLocation>
</comment>
<keyword evidence="9" id="KW-0804">Transcription</keyword>
<dbReference type="Proteomes" id="UP001177140">
    <property type="component" value="Unassembled WGS sequence"/>
</dbReference>
<evidence type="ECO:0000256" key="7">
    <source>
        <dbReference type="ARBA" id="ARBA00023125"/>
    </source>
</evidence>
<dbReference type="GO" id="GO:0006355">
    <property type="term" value="P:regulation of DNA-templated transcription"/>
    <property type="evidence" value="ECO:0007669"/>
    <property type="project" value="InterPro"/>
</dbReference>
<dbReference type="GO" id="GO:0005634">
    <property type="term" value="C:nucleus"/>
    <property type="evidence" value="ECO:0007669"/>
    <property type="project" value="UniProtKB-SubCell"/>
</dbReference>
<comment type="function">
    <text evidence="11">Transcriptional activator that specifically binds 5'-GATA-3' or 5'-GAT-3' motifs within gene promoters. May be involved in the regulation of some light-responsive genes.</text>
</comment>
<evidence type="ECO:0000256" key="8">
    <source>
        <dbReference type="ARBA" id="ARBA00023159"/>
    </source>
</evidence>
<evidence type="ECO:0000256" key="6">
    <source>
        <dbReference type="ARBA" id="ARBA00023015"/>
    </source>
</evidence>
<keyword evidence="8" id="KW-0010">Activator</keyword>
<sequence>MPLSPDTVVPGHVRSKRPRSAIFSPQPDLNLASPKSCITNVQNLPSILQNPIHHIHPNLMEKNRRRKNEEESAITSYSSDHDDPLQQQQQPGVPVKKCLHCEIAKTPEWRTGPMGPRTLCNACGMLYRSGQLIPEYRPAASPTFVASIHSNSHRKILEMMKAKVTPDR</sequence>
<evidence type="ECO:0000256" key="10">
    <source>
        <dbReference type="ARBA" id="ARBA00023242"/>
    </source>
</evidence>
<evidence type="ECO:0000256" key="13">
    <source>
        <dbReference type="SAM" id="MobiDB-lite"/>
    </source>
</evidence>
<accession>A0AA41S3M4</accession>
<dbReference type="SMART" id="SM00401">
    <property type="entry name" value="ZnF_GATA"/>
    <property type="match status" value="1"/>
</dbReference>
<proteinExistence type="inferred from homology"/>
<evidence type="ECO:0000256" key="9">
    <source>
        <dbReference type="ARBA" id="ARBA00023163"/>
    </source>
</evidence>
<comment type="similarity">
    <text evidence="2">Belongs to the type IV zinc-finger family. Class A subfamily.</text>
</comment>
<comment type="caution">
    <text evidence="15">The sequence shown here is derived from an EMBL/GenBank/DDBJ whole genome shotgun (WGS) entry which is preliminary data.</text>
</comment>
<dbReference type="SUPFAM" id="SSF57716">
    <property type="entry name" value="Glucocorticoid receptor-like (DNA-binding domain)"/>
    <property type="match status" value="1"/>
</dbReference>
<dbReference type="InterPro" id="IPR013088">
    <property type="entry name" value="Znf_NHR/GATA"/>
</dbReference>
<dbReference type="PROSITE" id="PS00344">
    <property type="entry name" value="GATA_ZN_FINGER_1"/>
    <property type="match status" value="1"/>
</dbReference>
<dbReference type="InterPro" id="IPR051140">
    <property type="entry name" value="GATA_TF"/>
</dbReference>
<feature type="region of interest" description="Disordered" evidence="13">
    <location>
        <begin position="1"/>
        <end position="27"/>
    </location>
</feature>
<name>A0AA41S3M4_PAPNU</name>
<feature type="region of interest" description="Disordered" evidence="13">
    <location>
        <begin position="58"/>
        <end position="91"/>
    </location>
</feature>
<evidence type="ECO:0000256" key="12">
    <source>
        <dbReference type="PROSITE-ProRule" id="PRU00094"/>
    </source>
</evidence>
<dbReference type="CDD" id="cd00202">
    <property type="entry name" value="ZnF_GATA"/>
    <property type="match status" value="1"/>
</dbReference>
<dbReference type="AlphaFoldDB" id="A0AA41S3M4"/>
<dbReference type="GO" id="GO:0030154">
    <property type="term" value="P:cell differentiation"/>
    <property type="evidence" value="ECO:0007669"/>
    <property type="project" value="TreeGrafter"/>
</dbReference>
<dbReference type="FunFam" id="3.30.50.10:FF:000025">
    <property type="entry name" value="GATA transcription factor"/>
    <property type="match status" value="1"/>
</dbReference>
<evidence type="ECO:0000256" key="1">
    <source>
        <dbReference type="ARBA" id="ARBA00004123"/>
    </source>
</evidence>
<keyword evidence="7" id="KW-0238">DNA-binding</keyword>
<evidence type="ECO:0000256" key="11">
    <source>
        <dbReference type="ARBA" id="ARBA00055020"/>
    </source>
</evidence>
<keyword evidence="3" id="KW-0479">Metal-binding</keyword>
<dbReference type="Pfam" id="PF00320">
    <property type="entry name" value="GATA"/>
    <property type="match status" value="1"/>
</dbReference>
<dbReference type="PROSITE" id="PS50114">
    <property type="entry name" value="GATA_ZN_FINGER_2"/>
    <property type="match status" value="1"/>
</dbReference>
<keyword evidence="5" id="KW-0862">Zinc</keyword>
<feature type="domain" description="GATA-type" evidence="14">
    <location>
        <begin position="96"/>
        <end position="128"/>
    </location>
</feature>
<dbReference type="PANTHER" id="PTHR45658:SF51">
    <property type="entry name" value="GATA TRANSCRIPTION FACTOR 8"/>
    <property type="match status" value="1"/>
</dbReference>
<feature type="compositionally biased region" description="Basic and acidic residues" evidence="13">
    <location>
        <begin position="59"/>
        <end position="70"/>
    </location>
</feature>
<keyword evidence="6" id="KW-0805">Transcription regulation</keyword>
<evidence type="ECO:0000259" key="14">
    <source>
        <dbReference type="PROSITE" id="PS50114"/>
    </source>
</evidence>
<dbReference type="GO" id="GO:0008270">
    <property type="term" value="F:zinc ion binding"/>
    <property type="evidence" value="ECO:0007669"/>
    <property type="project" value="UniProtKB-KW"/>
</dbReference>
<keyword evidence="4 12" id="KW-0863">Zinc-finger</keyword>
<evidence type="ECO:0000256" key="2">
    <source>
        <dbReference type="ARBA" id="ARBA00005694"/>
    </source>
</evidence>
<gene>
    <name evidence="15" type="ORF">MKW94_000334</name>
</gene>
<protein>
    <recommendedName>
        <fullName evidence="14">GATA-type domain-containing protein</fullName>
    </recommendedName>
</protein>
<dbReference type="PANTHER" id="PTHR45658">
    <property type="entry name" value="GATA TRANSCRIPTION FACTOR"/>
    <property type="match status" value="1"/>
</dbReference>
<keyword evidence="10" id="KW-0539">Nucleus</keyword>
<dbReference type="InterPro" id="IPR000679">
    <property type="entry name" value="Znf_GATA"/>
</dbReference>